<evidence type="ECO:0000313" key="3">
    <source>
        <dbReference type="EMBL" id="KAL1526444.1"/>
    </source>
</evidence>
<dbReference type="AlphaFoldDB" id="A0AB34JXL9"/>
<evidence type="ECO:0000259" key="2">
    <source>
        <dbReference type="PROSITE" id="PS50106"/>
    </source>
</evidence>
<evidence type="ECO:0000313" key="4">
    <source>
        <dbReference type="Proteomes" id="UP001515480"/>
    </source>
</evidence>
<gene>
    <name evidence="3" type="ORF">AB1Y20_015156</name>
</gene>
<dbReference type="InterPro" id="IPR036034">
    <property type="entry name" value="PDZ_sf"/>
</dbReference>
<reference evidence="3 4" key="1">
    <citation type="journal article" date="2024" name="Science">
        <title>Giant polyketide synthase enzymes in the biosynthesis of giant marine polyether toxins.</title>
        <authorList>
            <person name="Fallon T.R."/>
            <person name="Shende V.V."/>
            <person name="Wierzbicki I.H."/>
            <person name="Pendleton A.L."/>
            <person name="Watervoot N.F."/>
            <person name="Auber R.P."/>
            <person name="Gonzalez D.J."/>
            <person name="Wisecaver J.H."/>
            <person name="Moore B.S."/>
        </authorList>
    </citation>
    <scope>NUCLEOTIDE SEQUENCE [LARGE SCALE GENOMIC DNA]</scope>
    <source>
        <strain evidence="3 4">12B1</strain>
    </source>
</reference>
<evidence type="ECO:0000256" key="1">
    <source>
        <dbReference type="SAM" id="MobiDB-lite"/>
    </source>
</evidence>
<dbReference type="InterPro" id="IPR001478">
    <property type="entry name" value="PDZ"/>
</dbReference>
<dbReference type="EMBL" id="JBGBPQ010000003">
    <property type="protein sequence ID" value="KAL1526444.1"/>
    <property type="molecule type" value="Genomic_DNA"/>
</dbReference>
<protein>
    <recommendedName>
        <fullName evidence="2">PDZ domain-containing protein</fullName>
    </recommendedName>
</protein>
<name>A0AB34JXL9_PRYPA</name>
<dbReference type="Proteomes" id="UP001515480">
    <property type="component" value="Unassembled WGS sequence"/>
</dbReference>
<sequence length="176" mass="18451">MGLWVCYELRRGAHGLGVDVDGCNAIIELLEHGPAYADGLAQPKDIIEVVDGIALAGRRLVDALAPGQSAYAVTAWRPDGAAMERQARATLGGGTREQPLWLELVTIRRGPTGLGLEIGDFSQVVGLVPQSTAEQDGVIRPGDVISAVDGRRAPLATHGSTLHEEADLSRSSHAGS</sequence>
<dbReference type="Gene3D" id="2.30.42.10">
    <property type="match status" value="1"/>
</dbReference>
<dbReference type="SUPFAM" id="SSF50156">
    <property type="entry name" value="PDZ domain-like"/>
    <property type="match status" value="2"/>
</dbReference>
<comment type="caution">
    <text evidence="3">The sequence shown here is derived from an EMBL/GenBank/DDBJ whole genome shotgun (WGS) entry which is preliminary data.</text>
</comment>
<feature type="domain" description="PDZ" evidence="2">
    <location>
        <begin position="104"/>
        <end position="176"/>
    </location>
</feature>
<organism evidence="3 4">
    <name type="scientific">Prymnesium parvum</name>
    <name type="common">Toxic golden alga</name>
    <dbReference type="NCBI Taxonomy" id="97485"/>
    <lineage>
        <taxon>Eukaryota</taxon>
        <taxon>Haptista</taxon>
        <taxon>Haptophyta</taxon>
        <taxon>Prymnesiophyceae</taxon>
        <taxon>Prymnesiales</taxon>
        <taxon>Prymnesiaceae</taxon>
        <taxon>Prymnesium</taxon>
    </lineage>
</organism>
<feature type="compositionally biased region" description="Basic and acidic residues" evidence="1">
    <location>
        <begin position="161"/>
        <end position="170"/>
    </location>
</feature>
<accession>A0AB34JXL9</accession>
<keyword evidence="4" id="KW-1185">Reference proteome</keyword>
<proteinExistence type="predicted"/>
<dbReference type="PROSITE" id="PS50106">
    <property type="entry name" value="PDZ"/>
    <property type="match status" value="1"/>
</dbReference>
<feature type="region of interest" description="Disordered" evidence="1">
    <location>
        <begin position="156"/>
        <end position="176"/>
    </location>
</feature>